<dbReference type="InterPro" id="IPR002219">
    <property type="entry name" value="PKC_DAG/PE"/>
</dbReference>
<dbReference type="PANTHER" id="PTHR32410:SF157">
    <property type="entry name" value="CYSTEINE_HISTIDINE-RICH C1 DOMAIN FAMILY PROTEIN"/>
    <property type="match status" value="1"/>
</dbReference>
<sequence length="572" mass="65475">MEHYSGCRSPCATLGDHYFSSQSDPPLSGCFSCKGNYLEADRQYKYCPTCKLEYHFECYKYAPEIRHPFHLSHPLNSNLDDGVSISEGSYGKCNCCRKRLSEVYYHCSICDYSINATCARHAITLTMANLKRHEHALNLFPGRLPLPCNACGLSLDKIKDHAYTCFPCSYMVHRKCIDLPRVIKITRHAHRLSYSSSLPSGEFLCGVCRQTVDVSYGQYSCSKGCHYAVHSKCATRKDVWDGKDLEGVPEEPDEVIEPFEQIDEETIQHFTHEHYLKLQRDDCPRDQDYKFCQACNLAITNSDGFYSCSSMQCDFILHETCASLPIKKHHPLHKHPLTLFQPFPPKPHHQWFEMFPKGIFACNGCNRGSCGFVYKCFEDECEFQLDVRCASLPDPLIHGSHPHDHPLYFNLTKDKCMACGDGECGEYALECIKCKLFLGLYCATIPWVAHYKYDKHQLILRYGEEETTSLNYWCEKCETKLDAKTWFYACDDCNVTLHRECLLGASVYMKPNHNIRAWGAEAEITRNNGNSRPLCDGCGILCVDTLVYKAEVGYCCSFRCVKLSSDRKMLWS</sequence>
<evidence type="ECO:0000313" key="7">
    <source>
        <dbReference type="Proteomes" id="UP000030689"/>
    </source>
</evidence>
<dbReference type="SUPFAM" id="SSF57889">
    <property type="entry name" value="Cysteine-rich domain"/>
    <property type="match status" value="4"/>
</dbReference>
<dbReference type="InterPro" id="IPR046349">
    <property type="entry name" value="C1-like_sf"/>
</dbReference>
<dbReference type="SMART" id="SM00249">
    <property type="entry name" value="PHD"/>
    <property type="match status" value="4"/>
</dbReference>
<dbReference type="Pfam" id="PF22926">
    <property type="entry name" value="C1-like_CT"/>
    <property type="match status" value="1"/>
</dbReference>
<dbReference type="EMBL" id="KI517426">
    <property type="protein sequence ID" value="ESQ46148.1"/>
    <property type="molecule type" value="Genomic_DNA"/>
</dbReference>
<dbReference type="Proteomes" id="UP000030689">
    <property type="component" value="Unassembled WGS sequence"/>
</dbReference>
<keyword evidence="2" id="KW-0677">Repeat</keyword>
<dbReference type="Gramene" id="ESQ46148">
    <property type="protein sequence ID" value="ESQ46148"/>
    <property type="gene ID" value="EUTSA_v10000551mg"/>
</dbReference>
<dbReference type="PROSITE" id="PS50081">
    <property type="entry name" value="ZF_DAG_PE_2"/>
    <property type="match status" value="1"/>
</dbReference>
<dbReference type="InterPro" id="IPR053192">
    <property type="entry name" value="Vacuole_Formation_Reg"/>
</dbReference>
<dbReference type="Pfam" id="PF03107">
    <property type="entry name" value="C1_2"/>
    <property type="match status" value="5"/>
</dbReference>
<dbReference type="InterPro" id="IPR001965">
    <property type="entry name" value="Znf_PHD"/>
</dbReference>
<evidence type="ECO:0000256" key="3">
    <source>
        <dbReference type="ARBA" id="ARBA00022771"/>
    </source>
</evidence>
<dbReference type="OMA" id="TEVISHC"/>
<evidence type="ECO:0000313" key="6">
    <source>
        <dbReference type="EMBL" id="ESQ46148.1"/>
    </source>
</evidence>
<keyword evidence="3" id="KW-0863">Zinc-finger</keyword>
<accession>V4M1R4</accession>
<dbReference type="PANTHER" id="PTHR32410">
    <property type="entry name" value="CYSTEINE/HISTIDINE-RICH C1 DOMAIN FAMILY PROTEIN"/>
    <property type="match status" value="1"/>
</dbReference>
<evidence type="ECO:0000256" key="2">
    <source>
        <dbReference type="ARBA" id="ARBA00022737"/>
    </source>
</evidence>
<dbReference type="eggNOG" id="ENOG502R7R8">
    <property type="taxonomic scope" value="Eukaryota"/>
</dbReference>
<organism evidence="6 7">
    <name type="scientific">Eutrema salsugineum</name>
    <name type="common">Saltwater cress</name>
    <name type="synonym">Sisymbrium salsugineum</name>
    <dbReference type="NCBI Taxonomy" id="72664"/>
    <lineage>
        <taxon>Eukaryota</taxon>
        <taxon>Viridiplantae</taxon>
        <taxon>Streptophyta</taxon>
        <taxon>Embryophyta</taxon>
        <taxon>Tracheophyta</taxon>
        <taxon>Spermatophyta</taxon>
        <taxon>Magnoliopsida</taxon>
        <taxon>eudicotyledons</taxon>
        <taxon>Gunneridae</taxon>
        <taxon>Pentapetalae</taxon>
        <taxon>rosids</taxon>
        <taxon>malvids</taxon>
        <taxon>Brassicales</taxon>
        <taxon>Brassicaceae</taxon>
        <taxon>Eutremeae</taxon>
        <taxon>Eutrema</taxon>
    </lineage>
</organism>
<reference evidence="6 7" key="1">
    <citation type="journal article" date="2013" name="Front. Plant Sci.">
        <title>The Reference Genome of the Halophytic Plant Eutrema salsugineum.</title>
        <authorList>
            <person name="Yang R."/>
            <person name="Jarvis D.E."/>
            <person name="Chen H."/>
            <person name="Beilstein M.A."/>
            <person name="Grimwood J."/>
            <person name="Jenkins J."/>
            <person name="Shu S."/>
            <person name="Prochnik S."/>
            <person name="Xin M."/>
            <person name="Ma C."/>
            <person name="Schmutz J."/>
            <person name="Wing R.A."/>
            <person name="Mitchell-Olds T."/>
            <person name="Schumaker K.S."/>
            <person name="Wang X."/>
        </authorList>
    </citation>
    <scope>NUCLEOTIDE SEQUENCE [LARGE SCALE GENOMIC DNA]</scope>
</reference>
<name>V4M1R4_EUTSA</name>
<dbReference type="GO" id="GO:0008270">
    <property type="term" value="F:zinc ion binding"/>
    <property type="evidence" value="ECO:0007669"/>
    <property type="project" value="UniProtKB-KW"/>
</dbReference>
<keyword evidence="1" id="KW-0479">Metal-binding</keyword>
<dbReference type="InterPro" id="IPR054483">
    <property type="entry name" value="DC1-like_CT"/>
</dbReference>
<feature type="domain" description="Phorbol-ester/DAG-type" evidence="5">
    <location>
        <begin position="132"/>
        <end position="176"/>
    </location>
</feature>
<dbReference type="AlphaFoldDB" id="V4M1R4"/>
<dbReference type="InterPro" id="IPR004146">
    <property type="entry name" value="DC1"/>
</dbReference>
<keyword evidence="4" id="KW-0862">Zinc</keyword>
<proteinExistence type="predicted"/>
<protein>
    <recommendedName>
        <fullName evidence="5">Phorbol-ester/DAG-type domain-containing protein</fullName>
    </recommendedName>
</protein>
<evidence type="ECO:0000256" key="4">
    <source>
        <dbReference type="ARBA" id="ARBA00022833"/>
    </source>
</evidence>
<gene>
    <name evidence="6" type="ORF">EUTSA_v10000551mg</name>
</gene>
<dbReference type="KEGG" id="eus:EUTSA_v10000551mg"/>
<evidence type="ECO:0000256" key="1">
    <source>
        <dbReference type="ARBA" id="ARBA00022723"/>
    </source>
</evidence>
<evidence type="ECO:0000259" key="5">
    <source>
        <dbReference type="PROSITE" id="PS50081"/>
    </source>
</evidence>
<keyword evidence="7" id="KW-1185">Reference proteome</keyword>